<dbReference type="RefSeq" id="WP_394826011.1">
    <property type="nucleotide sequence ID" value="NZ_CP089984.1"/>
</dbReference>
<gene>
    <name evidence="2" type="ORF">LZC94_03705</name>
</gene>
<accession>A0ABZ2LZT0</accession>
<sequence length="168" mass="18148">MNGLRTACAVLYVCTQVALIATAGGRPDHAFGFRMFSESSTLNAQLVRYVEAPSGHGTVKVAVDGTTWTARDASGVLHRFDWRDRIREPALGYFGATIHASYGAQAQLARFQAALDDVAAHISQDAETRQLGLEIDVRKNGREPAHVALKSAPRPEQLPAGAPRDVPR</sequence>
<proteinExistence type="predicted"/>
<evidence type="ECO:0000313" key="2">
    <source>
        <dbReference type="EMBL" id="WXB16387.1"/>
    </source>
</evidence>
<feature type="region of interest" description="Disordered" evidence="1">
    <location>
        <begin position="142"/>
        <end position="168"/>
    </location>
</feature>
<reference evidence="2 3" key="1">
    <citation type="submission" date="2021-12" db="EMBL/GenBank/DDBJ databases">
        <title>Discovery of the Pendulisporaceae a myxobacterial family with distinct sporulation behavior and unique specialized metabolism.</title>
        <authorList>
            <person name="Garcia R."/>
            <person name="Popoff A."/>
            <person name="Bader C.D."/>
            <person name="Loehr J."/>
            <person name="Walesch S."/>
            <person name="Walt C."/>
            <person name="Boldt J."/>
            <person name="Bunk B."/>
            <person name="Haeckl F.J.F.P.J."/>
            <person name="Gunesch A.P."/>
            <person name="Birkelbach J."/>
            <person name="Nuebel U."/>
            <person name="Pietschmann T."/>
            <person name="Bach T."/>
            <person name="Mueller R."/>
        </authorList>
    </citation>
    <scope>NUCLEOTIDE SEQUENCE [LARGE SCALE GENOMIC DNA]</scope>
    <source>
        <strain evidence="2 3">MSr11954</strain>
    </source>
</reference>
<dbReference type="Proteomes" id="UP001370348">
    <property type="component" value="Chromosome"/>
</dbReference>
<dbReference type="EMBL" id="CP089984">
    <property type="protein sequence ID" value="WXB16387.1"/>
    <property type="molecule type" value="Genomic_DNA"/>
</dbReference>
<evidence type="ECO:0000256" key="1">
    <source>
        <dbReference type="SAM" id="MobiDB-lite"/>
    </source>
</evidence>
<evidence type="ECO:0000313" key="3">
    <source>
        <dbReference type="Proteomes" id="UP001370348"/>
    </source>
</evidence>
<organism evidence="2 3">
    <name type="scientific">Pendulispora albinea</name>
    <dbReference type="NCBI Taxonomy" id="2741071"/>
    <lineage>
        <taxon>Bacteria</taxon>
        <taxon>Pseudomonadati</taxon>
        <taxon>Myxococcota</taxon>
        <taxon>Myxococcia</taxon>
        <taxon>Myxococcales</taxon>
        <taxon>Sorangiineae</taxon>
        <taxon>Pendulisporaceae</taxon>
        <taxon>Pendulispora</taxon>
    </lineage>
</organism>
<protein>
    <submittedName>
        <fullName evidence="2">Uncharacterized protein</fullName>
    </submittedName>
</protein>
<keyword evidence="3" id="KW-1185">Reference proteome</keyword>
<name>A0ABZ2LZT0_9BACT</name>